<dbReference type="AlphaFoldDB" id="A0AAI9CIL8"/>
<comment type="caution">
    <text evidence="2">The sequence shown here is derived from an EMBL/GenBank/DDBJ whole genome shotgun (WGS) entry which is preliminary data.</text>
</comment>
<proteinExistence type="predicted"/>
<evidence type="ECO:0000256" key="1">
    <source>
        <dbReference type="SAM" id="MobiDB-lite"/>
    </source>
</evidence>
<accession>A0AAI9CIL8</accession>
<protein>
    <submittedName>
        <fullName evidence="2">Uncharacterized protein</fullName>
    </submittedName>
</protein>
<organism evidence="2 3">
    <name type="scientific">Stenotrophomonas maltophilia</name>
    <name type="common">Pseudomonas maltophilia</name>
    <name type="synonym">Xanthomonas maltophilia</name>
    <dbReference type="NCBI Taxonomy" id="40324"/>
    <lineage>
        <taxon>Bacteria</taxon>
        <taxon>Pseudomonadati</taxon>
        <taxon>Pseudomonadota</taxon>
        <taxon>Gammaproteobacteria</taxon>
        <taxon>Lysobacterales</taxon>
        <taxon>Lysobacteraceae</taxon>
        <taxon>Stenotrophomonas</taxon>
        <taxon>Stenotrophomonas maltophilia group</taxon>
    </lineage>
</organism>
<gene>
    <name evidence="2" type="ORF">REH87_000776</name>
</gene>
<feature type="compositionally biased region" description="Basic and acidic residues" evidence="1">
    <location>
        <begin position="8"/>
        <end position="21"/>
    </location>
</feature>
<dbReference type="Proteomes" id="UP001225498">
    <property type="component" value="Unassembled WGS sequence"/>
</dbReference>
<name>A0AAI9CIL8_STEMA</name>
<evidence type="ECO:0000313" key="3">
    <source>
        <dbReference type="Proteomes" id="UP001225498"/>
    </source>
</evidence>
<reference evidence="2" key="1">
    <citation type="submission" date="2023-08" db="EMBL/GenBank/DDBJ databases">
        <authorList>
            <consortium name="Clinical and Environmental Microbiology Branch: Whole genome sequencing antimicrobial resistance pathogens in the healthcare setting"/>
        </authorList>
    </citation>
    <scope>NUCLEOTIDE SEQUENCE</scope>
    <source>
        <strain evidence="2">2023CJ-00293</strain>
    </source>
</reference>
<sequence length="97" mass="10835">MARRHLSNPREGEGQGHGREIRELRALRNQVRDLQRQVDELTVWRAQAEATARWAAATLAAIKAGRSRPLTKVRPAGLFTRAAAVLRALFARGGRNE</sequence>
<dbReference type="EMBL" id="ABLTIR010000010">
    <property type="protein sequence ID" value="EKZ1925800.1"/>
    <property type="molecule type" value="Genomic_DNA"/>
</dbReference>
<feature type="region of interest" description="Disordered" evidence="1">
    <location>
        <begin position="1"/>
        <end position="21"/>
    </location>
</feature>
<evidence type="ECO:0000313" key="2">
    <source>
        <dbReference type="EMBL" id="EKZ1925800.1"/>
    </source>
</evidence>
<dbReference type="RefSeq" id="WP_088470344.1">
    <property type="nucleotide sequence ID" value="NZ_JAOCKA010000029.1"/>
</dbReference>